<feature type="binding site" evidence="10">
    <location>
        <position position="283"/>
    </location>
    <ligand>
        <name>NAD(+)</name>
        <dbReference type="ChEBI" id="CHEBI:57540"/>
    </ligand>
</feature>
<evidence type="ECO:0000256" key="4">
    <source>
        <dbReference type="ARBA" id="ARBA00023002"/>
    </source>
</evidence>
<dbReference type="PIRSF" id="PIRSF000124">
    <property type="entry name" value="UDPglc_GDPman_dh"/>
    <property type="match status" value="1"/>
</dbReference>
<dbReference type="GO" id="GO:0000271">
    <property type="term" value="P:polysaccharide biosynthetic process"/>
    <property type="evidence" value="ECO:0007669"/>
    <property type="project" value="InterPro"/>
</dbReference>
<dbReference type="InterPro" id="IPR014026">
    <property type="entry name" value="UDP-Glc/GDP-Man_DH_dimer"/>
</dbReference>
<dbReference type="InterPro" id="IPR036220">
    <property type="entry name" value="UDP-Glc/GDP-Man_DH_C_sf"/>
</dbReference>
<dbReference type="EMBL" id="LCRX01000007">
    <property type="protein sequence ID" value="KKW42392.1"/>
    <property type="molecule type" value="Genomic_DNA"/>
</dbReference>
<comment type="caution">
    <text evidence="12">The sequence shown here is derived from an EMBL/GenBank/DDBJ whole genome shotgun (WGS) entry which is preliminary data.</text>
</comment>
<feature type="binding site" evidence="9">
    <location>
        <position position="277"/>
    </location>
    <ligand>
        <name>substrate</name>
    </ligand>
</feature>
<feature type="binding site" evidence="10">
    <location>
        <position position="92"/>
    </location>
    <ligand>
        <name>NAD(+)</name>
        <dbReference type="ChEBI" id="CHEBI:57540"/>
    </ligand>
</feature>
<organism evidence="12 13">
    <name type="scientific">Candidatus Magasanikbacteria bacterium GW2011_GWA2_56_11</name>
    <dbReference type="NCBI Taxonomy" id="1619044"/>
    <lineage>
        <taxon>Bacteria</taxon>
        <taxon>Candidatus Magasanikiibacteriota</taxon>
    </lineage>
</organism>
<dbReference type="InterPro" id="IPR036291">
    <property type="entry name" value="NAD(P)-bd_dom_sf"/>
</dbReference>
<evidence type="ECO:0000256" key="7">
    <source>
        <dbReference type="PIRNR" id="PIRNR000124"/>
    </source>
</evidence>
<evidence type="ECO:0000256" key="3">
    <source>
        <dbReference type="ARBA" id="ARBA00012954"/>
    </source>
</evidence>
<dbReference type="Gene3D" id="3.40.50.720">
    <property type="entry name" value="NAD(P)-binding Rossmann-like Domain"/>
    <property type="match status" value="2"/>
</dbReference>
<feature type="binding site" evidence="10">
    <location>
        <position position="30"/>
    </location>
    <ligand>
        <name>NAD(+)</name>
        <dbReference type="ChEBI" id="CHEBI:57540"/>
    </ligand>
</feature>
<dbReference type="SMART" id="SM00984">
    <property type="entry name" value="UDPG_MGDP_dh_C"/>
    <property type="match status" value="1"/>
</dbReference>
<feature type="binding site" evidence="10">
    <location>
        <position position="35"/>
    </location>
    <ligand>
        <name>NAD(+)</name>
        <dbReference type="ChEBI" id="CHEBI:57540"/>
    </ligand>
</feature>
<evidence type="ECO:0000259" key="11">
    <source>
        <dbReference type="SMART" id="SM00984"/>
    </source>
</evidence>
<dbReference type="InterPro" id="IPR017476">
    <property type="entry name" value="UDP-Glc/GDP-Man"/>
</dbReference>
<dbReference type="Proteomes" id="UP000033870">
    <property type="component" value="Unassembled WGS sequence"/>
</dbReference>
<comment type="catalytic activity">
    <reaction evidence="6 7">
        <text>UDP-alpha-D-glucose + 2 NAD(+) + H2O = UDP-alpha-D-glucuronate + 2 NADH + 3 H(+)</text>
        <dbReference type="Rhea" id="RHEA:23596"/>
        <dbReference type="ChEBI" id="CHEBI:15377"/>
        <dbReference type="ChEBI" id="CHEBI:15378"/>
        <dbReference type="ChEBI" id="CHEBI:57540"/>
        <dbReference type="ChEBI" id="CHEBI:57945"/>
        <dbReference type="ChEBI" id="CHEBI:58052"/>
        <dbReference type="ChEBI" id="CHEBI:58885"/>
        <dbReference type="EC" id="1.1.1.22"/>
    </reaction>
</comment>
<dbReference type="AlphaFoldDB" id="A0A0G2AM47"/>
<feature type="domain" description="UDP-glucose/GDP-mannose dehydrogenase C-terminal" evidence="11">
    <location>
        <begin position="334"/>
        <end position="444"/>
    </location>
</feature>
<evidence type="ECO:0000256" key="10">
    <source>
        <dbReference type="PIRSR" id="PIRSR500134-3"/>
    </source>
</evidence>
<dbReference type="GO" id="GO:0003979">
    <property type="term" value="F:UDP-glucose 6-dehydrogenase activity"/>
    <property type="evidence" value="ECO:0007669"/>
    <property type="project" value="UniProtKB-EC"/>
</dbReference>
<proteinExistence type="inferred from homology"/>
<dbReference type="GO" id="GO:0006065">
    <property type="term" value="P:UDP-glucuronate biosynthetic process"/>
    <property type="evidence" value="ECO:0007669"/>
    <property type="project" value="UniProtKB-UniPathway"/>
</dbReference>
<dbReference type="Pfam" id="PF03720">
    <property type="entry name" value="UDPG_MGDP_dh_C"/>
    <property type="match status" value="1"/>
</dbReference>
<evidence type="ECO:0000256" key="8">
    <source>
        <dbReference type="PIRSR" id="PIRSR500134-1"/>
    </source>
</evidence>
<feature type="binding site" evidence="10">
    <location>
        <position position="169"/>
    </location>
    <ligand>
        <name>NAD(+)</name>
        <dbReference type="ChEBI" id="CHEBI:57540"/>
    </ligand>
</feature>
<dbReference type="SUPFAM" id="SSF51735">
    <property type="entry name" value="NAD(P)-binding Rossmann-fold domains"/>
    <property type="match status" value="1"/>
</dbReference>
<dbReference type="EC" id="1.1.1.22" evidence="3 7"/>
<feature type="binding site" evidence="9">
    <location>
        <begin position="166"/>
        <end position="169"/>
    </location>
    <ligand>
        <name>substrate</name>
    </ligand>
</feature>
<keyword evidence="5 7" id="KW-0520">NAD</keyword>
<dbReference type="InterPro" id="IPR008927">
    <property type="entry name" value="6-PGluconate_DH-like_C_sf"/>
</dbReference>
<keyword evidence="4 7" id="KW-0560">Oxidoreductase</keyword>
<evidence type="ECO:0000313" key="12">
    <source>
        <dbReference type="EMBL" id="KKW42392.1"/>
    </source>
</evidence>
<evidence type="ECO:0000256" key="5">
    <source>
        <dbReference type="ARBA" id="ARBA00023027"/>
    </source>
</evidence>
<sequence length="481" mass="52718">MNILYVGGGFVGACSAAVSADSGHRTLVYDIDSEKVRKLSTDDRDTIQSCLHEEGLAELLIRNRARLTFTAQLDDVTPFLEDVDAIFMCLPTPEKEGAEGEADLSYYKAAVADLGRFLARRNGGAQSRRLVVVNKSTVPIRMIDHTKELFAEQGIKNFGIVSNPEFLVEGKAIEDSIHPDRVVVGAAAEEDFAIMREVYRRFYDSTNVKYIEVNPYEAACGKLLANYLLFNRVVTTFDVVGRTCEYFPNVAYEAVRKILTADPRIGTWGLYDSLYAGGSCFIKDAASLAHQLEQSGTHAHLIRGILEANVFQRDHFFGRAETEANFSWADKTVGVIGLAFKQDTNDIRNSGAIAIIQQLIGAGAAAVKVYDPAAMGEAKKYFAPEKNELYARIQYLSDERSALAGTEAVIVCTDWPQFKTLGATIAETVRPPYLIMDGRRLLSSQFGDLARAGYDILSVGSPYQPGVRFATAPAAQAAAKI</sequence>
<dbReference type="InterPro" id="IPR028357">
    <property type="entry name" value="UDPglc_DH_bac"/>
</dbReference>
<feature type="binding site" evidence="9">
    <location>
        <position position="222"/>
    </location>
    <ligand>
        <name>substrate</name>
    </ligand>
</feature>
<protein>
    <recommendedName>
        <fullName evidence="3 7">UDP-glucose 6-dehydrogenase</fullName>
        <ecNumber evidence="3 7">1.1.1.22</ecNumber>
    </recommendedName>
</protein>
<accession>A0A0G2AM47</accession>
<feature type="active site" description="Nucleophile" evidence="8">
    <location>
        <position position="280"/>
    </location>
</feature>
<dbReference type="PANTHER" id="PTHR43750">
    <property type="entry name" value="UDP-GLUCOSE 6-DEHYDROGENASE TUAD"/>
    <property type="match status" value="1"/>
</dbReference>
<gene>
    <name evidence="12" type="ORF">UY92_C0007G0031</name>
</gene>
<dbReference type="PATRIC" id="fig|1619044.3.peg.610"/>
<evidence type="ECO:0000256" key="1">
    <source>
        <dbReference type="ARBA" id="ARBA00004701"/>
    </source>
</evidence>
<evidence type="ECO:0000256" key="2">
    <source>
        <dbReference type="ARBA" id="ARBA00006601"/>
    </source>
</evidence>
<dbReference type="InterPro" id="IPR014027">
    <property type="entry name" value="UDP-Glc/GDP-Man_DH_C"/>
</dbReference>
<dbReference type="PIRSF" id="PIRSF500134">
    <property type="entry name" value="UDPglc_DH_bac"/>
    <property type="match status" value="1"/>
</dbReference>
<evidence type="ECO:0000256" key="6">
    <source>
        <dbReference type="ARBA" id="ARBA00047473"/>
    </source>
</evidence>
<name>A0A0G2AM47_9BACT</name>
<evidence type="ECO:0000313" key="13">
    <source>
        <dbReference type="Proteomes" id="UP000033870"/>
    </source>
</evidence>
<dbReference type="InterPro" id="IPR001732">
    <property type="entry name" value="UDP-Glc/GDP-Man_DH_N"/>
</dbReference>
<feature type="binding site" evidence="10">
    <location>
        <position position="137"/>
    </location>
    <ligand>
        <name>NAD(+)</name>
        <dbReference type="ChEBI" id="CHEBI:57540"/>
    </ligand>
</feature>
<dbReference type="Pfam" id="PF03721">
    <property type="entry name" value="UDPG_MGDP_dh_N"/>
    <property type="match status" value="1"/>
</dbReference>
<dbReference type="UniPathway" id="UPA00038">
    <property type="reaction ID" value="UER00491"/>
</dbReference>
<dbReference type="Pfam" id="PF00984">
    <property type="entry name" value="UDPG_MGDP_dh"/>
    <property type="match status" value="1"/>
</dbReference>
<dbReference type="GO" id="GO:0051287">
    <property type="term" value="F:NAD binding"/>
    <property type="evidence" value="ECO:0007669"/>
    <property type="project" value="InterPro"/>
</dbReference>
<dbReference type="SUPFAM" id="SSF48179">
    <property type="entry name" value="6-phosphogluconate dehydrogenase C-terminal domain-like"/>
    <property type="match status" value="1"/>
</dbReference>
<evidence type="ECO:0000256" key="9">
    <source>
        <dbReference type="PIRSR" id="PIRSR500134-2"/>
    </source>
</evidence>
<feature type="binding site" evidence="10">
    <location>
        <position position="348"/>
    </location>
    <ligand>
        <name>NAD(+)</name>
        <dbReference type="ChEBI" id="CHEBI:57540"/>
    </ligand>
</feature>
<dbReference type="PANTHER" id="PTHR43750:SF3">
    <property type="entry name" value="UDP-GLUCOSE 6-DEHYDROGENASE TUAD"/>
    <property type="match status" value="1"/>
</dbReference>
<dbReference type="NCBIfam" id="TIGR03026">
    <property type="entry name" value="NDP-sugDHase"/>
    <property type="match status" value="1"/>
</dbReference>
<reference evidence="12 13" key="1">
    <citation type="journal article" date="2015" name="Nature">
        <title>rRNA introns, odd ribosomes, and small enigmatic genomes across a large radiation of phyla.</title>
        <authorList>
            <person name="Brown C.T."/>
            <person name="Hug L.A."/>
            <person name="Thomas B.C."/>
            <person name="Sharon I."/>
            <person name="Castelle C.J."/>
            <person name="Singh A."/>
            <person name="Wilkins M.J."/>
            <person name="Williams K.H."/>
            <person name="Banfield J.F."/>
        </authorList>
    </citation>
    <scope>NUCLEOTIDE SEQUENCE [LARGE SCALE GENOMIC DNA]</scope>
</reference>
<comment type="similarity">
    <text evidence="2 7">Belongs to the UDP-glucose/GDP-mannose dehydrogenase family.</text>
</comment>
<dbReference type="SUPFAM" id="SSF52413">
    <property type="entry name" value="UDP-glucose/GDP-mannose dehydrogenase C-terminal domain"/>
    <property type="match status" value="1"/>
</dbReference>
<feature type="binding site" evidence="9">
    <location>
        <position position="341"/>
    </location>
    <ligand>
        <name>substrate</name>
    </ligand>
</feature>
<comment type="pathway">
    <text evidence="1">Nucleotide-sugar biosynthesis; UDP-alpha-D-glucuronate biosynthesis; UDP-alpha-D-glucuronate from UDP-alpha-D-glucose: step 1/1.</text>
</comment>
<dbReference type="STRING" id="1619044.UY92_C0007G0031"/>